<dbReference type="AlphaFoldDB" id="A0A2C6KYC5"/>
<dbReference type="InterPro" id="IPR005482">
    <property type="entry name" value="Biotin_COase_C"/>
</dbReference>
<dbReference type="EMBL" id="MIGC01002504">
    <property type="protein sequence ID" value="PHJ20965.1"/>
    <property type="molecule type" value="Genomic_DNA"/>
</dbReference>
<protein>
    <submittedName>
        <fullName evidence="8">Pyruvate carboxylase</fullName>
    </submittedName>
</protein>
<dbReference type="GO" id="GO:0004736">
    <property type="term" value="F:pyruvate carboxylase activity"/>
    <property type="evidence" value="ECO:0007669"/>
    <property type="project" value="TreeGrafter"/>
</dbReference>
<organism evidence="8 9">
    <name type="scientific">Cystoisospora suis</name>
    <dbReference type="NCBI Taxonomy" id="483139"/>
    <lineage>
        <taxon>Eukaryota</taxon>
        <taxon>Sar</taxon>
        <taxon>Alveolata</taxon>
        <taxon>Apicomplexa</taxon>
        <taxon>Conoidasida</taxon>
        <taxon>Coccidia</taxon>
        <taxon>Eucoccidiorida</taxon>
        <taxon>Eimeriorina</taxon>
        <taxon>Sarcocystidae</taxon>
        <taxon>Cystoisospora</taxon>
    </lineage>
</organism>
<dbReference type="PANTHER" id="PTHR43778:SF2">
    <property type="entry name" value="PYRUVATE CARBOXYLASE, MITOCHONDRIAL"/>
    <property type="match status" value="1"/>
</dbReference>
<dbReference type="InterPro" id="IPR005479">
    <property type="entry name" value="CPAse_ATP-bd"/>
</dbReference>
<dbReference type="SMART" id="SM00878">
    <property type="entry name" value="Biotin_carb_C"/>
    <property type="match status" value="1"/>
</dbReference>
<keyword evidence="9" id="KW-1185">Reference proteome</keyword>
<dbReference type="GO" id="GO:0006094">
    <property type="term" value="P:gluconeogenesis"/>
    <property type="evidence" value="ECO:0007669"/>
    <property type="project" value="TreeGrafter"/>
</dbReference>
<dbReference type="RefSeq" id="XP_067922650.1">
    <property type="nucleotide sequence ID" value="XM_068065373.1"/>
</dbReference>
<evidence type="ECO:0000259" key="5">
    <source>
        <dbReference type="PROSITE" id="PS50975"/>
    </source>
</evidence>
<dbReference type="PROSITE" id="PS50975">
    <property type="entry name" value="ATP_GRASP"/>
    <property type="match status" value="1"/>
</dbReference>
<dbReference type="SUPFAM" id="SSF51246">
    <property type="entry name" value="Rudiment single hybrid motif"/>
    <property type="match status" value="1"/>
</dbReference>
<accession>A0A2C6KYC5</accession>
<evidence type="ECO:0000256" key="1">
    <source>
        <dbReference type="ARBA" id="ARBA00022598"/>
    </source>
</evidence>
<dbReference type="PROSITE" id="PS50979">
    <property type="entry name" value="BC"/>
    <property type="match status" value="1"/>
</dbReference>
<feature type="non-terminal residue" evidence="8">
    <location>
        <position position="550"/>
    </location>
</feature>
<dbReference type="Gene3D" id="3.30.470.20">
    <property type="entry name" value="ATP-grasp fold, B domain"/>
    <property type="match status" value="1"/>
</dbReference>
<dbReference type="InterPro" id="IPR055268">
    <property type="entry name" value="PCB-like"/>
</dbReference>
<feature type="domain" description="Biotin carboxylation" evidence="6">
    <location>
        <begin position="1"/>
        <end position="264"/>
    </location>
</feature>
<dbReference type="PROSITE" id="PS00867">
    <property type="entry name" value="CPSASE_2"/>
    <property type="match status" value="1"/>
</dbReference>
<sequence length="550" mass="61159">MFIEKLIQKGVHIEVQIMGDHYDNVVHFHDRDCTIQRRHQKVIEIAPAPFLDSSLRERILTDAVKLMEYVGYQNAGTVEFLVEGDRHYFIEVNARLQVEHTVSEEITGIDLVKTQLAVRQGVSLPSLGITQDRIDACLQKDVNTGLRGPVAVQCRITTEDSQRNFQPSTGRIDLYQPSTGPGIRLDGAIGSSGAVITPFYDSLLVKLIAKGHDFHEAIARASRALKETKIHGVTTNIPFILNVLHHPKFLSGTATTRFIDEHNELLFYDPLDMSSQNICKFLAEIIVNGPQTQLVNPDVIPDKAPAIPPPLPSSVEETGVPTGAGSLACPPDDLDLRMMNAASRGASRGYKTLLEELGPEGLAKVIRSEKRLLICDTTLRDGHQSLLATRMRTYDMIKVAPSYAHLLPQLFSMETWGGATFDVAYRFLRESPWRRLELLREAIPNIPFQMLIRGANTVGYTAYPDNVVKKFCDEAVNYGVDIFRIFDSLNYLENLKIGIDAVGAAGGVVEAAMCYTGNVADPTRKPYTLDYYLDLARQLVDAKCHILCIK</sequence>
<dbReference type="CDD" id="cd07937">
    <property type="entry name" value="DRE_TIM_PC_TC_5S"/>
    <property type="match status" value="1"/>
</dbReference>
<dbReference type="InterPro" id="IPR011054">
    <property type="entry name" value="Rudment_hybrid_motif"/>
</dbReference>
<keyword evidence="8" id="KW-0670">Pyruvate</keyword>
<evidence type="ECO:0000256" key="3">
    <source>
        <dbReference type="ARBA" id="ARBA00022840"/>
    </source>
</evidence>
<dbReference type="VEuPathDB" id="ToxoDB:CSUI_005195"/>
<evidence type="ECO:0000259" key="6">
    <source>
        <dbReference type="PROSITE" id="PS50979"/>
    </source>
</evidence>
<dbReference type="PROSITE" id="PS50991">
    <property type="entry name" value="PYR_CT"/>
    <property type="match status" value="1"/>
</dbReference>
<dbReference type="GO" id="GO:0005524">
    <property type="term" value="F:ATP binding"/>
    <property type="evidence" value="ECO:0007669"/>
    <property type="project" value="UniProtKB-UniRule"/>
</dbReference>
<dbReference type="InterPro" id="IPR011761">
    <property type="entry name" value="ATP-grasp"/>
</dbReference>
<dbReference type="InterPro" id="IPR000891">
    <property type="entry name" value="PYR_CT"/>
</dbReference>
<dbReference type="Proteomes" id="UP000221165">
    <property type="component" value="Unassembled WGS sequence"/>
</dbReference>
<gene>
    <name evidence="8" type="ORF">CSUI_005195</name>
</gene>
<evidence type="ECO:0000313" key="9">
    <source>
        <dbReference type="Proteomes" id="UP000221165"/>
    </source>
</evidence>
<keyword evidence="3 4" id="KW-0067">ATP-binding</keyword>
<comment type="caution">
    <text evidence="8">The sequence shown here is derived from an EMBL/GenBank/DDBJ whole genome shotgun (WGS) entry which is preliminary data.</text>
</comment>
<dbReference type="GeneID" id="94428584"/>
<dbReference type="InterPro" id="IPR011764">
    <property type="entry name" value="Biotin_carboxylation_dom"/>
</dbReference>
<feature type="domain" description="ATP-grasp" evidence="5">
    <location>
        <begin position="1"/>
        <end position="120"/>
    </location>
</feature>
<keyword evidence="2 4" id="KW-0547">Nucleotide-binding</keyword>
<dbReference type="SUPFAM" id="SSF51569">
    <property type="entry name" value="Aldolase"/>
    <property type="match status" value="1"/>
</dbReference>
<proteinExistence type="predicted"/>
<dbReference type="PANTHER" id="PTHR43778">
    <property type="entry name" value="PYRUVATE CARBOXYLASE"/>
    <property type="match status" value="1"/>
</dbReference>
<name>A0A2C6KYC5_9APIC</name>
<evidence type="ECO:0000256" key="2">
    <source>
        <dbReference type="ARBA" id="ARBA00022741"/>
    </source>
</evidence>
<keyword evidence="1" id="KW-0436">Ligase</keyword>
<dbReference type="GO" id="GO:0046872">
    <property type="term" value="F:metal ion binding"/>
    <property type="evidence" value="ECO:0007669"/>
    <property type="project" value="InterPro"/>
</dbReference>
<evidence type="ECO:0000259" key="7">
    <source>
        <dbReference type="PROSITE" id="PS50991"/>
    </source>
</evidence>
<evidence type="ECO:0000256" key="4">
    <source>
        <dbReference type="PROSITE-ProRule" id="PRU00409"/>
    </source>
</evidence>
<dbReference type="Pfam" id="PF02785">
    <property type="entry name" value="Biotin_carb_C"/>
    <property type="match status" value="1"/>
</dbReference>
<evidence type="ECO:0000313" key="8">
    <source>
        <dbReference type="EMBL" id="PHJ20965.1"/>
    </source>
</evidence>
<feature type="domain" description="Pyruvate carboxyltransferase" evidence="7">
    <location>
        <begin position="372"/>
        <end position="550"/>
    </location>
</feature>
<dbReference type="Gene3D" id="3.20.20.70">
    <property type="entry name" value="Aldolase class I"/>
    <property type="match status" value="1"/>
</dbReference>
<dbReference type="GO" id="GO:0005737">
    <property type="term" value="C:cytoplasm"/>
    <property type="evidence" value="ECO:0007669"/>
    <property type="project" value="TreeGrafter"/>
</dbReference>
<dbReference type="OrthoDB" id="196847at2759"/>
<dbReference type="Pfam" id="PF02786">
    <property type="entry name" value="CPSase_L_D2"/>
    <property type="match status" value="1"/>
</dbReference>
<dbReference type="InterPro" id="IPR013785">
    <property type="entry name" value="Aldolase_TIM"/>
</dbReference>
<dbReference type="SUPFAM" id="SSF56059">
    <property type="entry name" value="Glutathione synthetase ATP-binding domain-like"/>
    <property type="match status" value="1"/>
</dbReference>
<reference evidence="8 9" key="1">
    <citation type="journal article" date="2017" name="Int. J. Parasitol.">
        <title>The genome of the protozoan parasite Cystoisospora suis and a reverse vaccinology approach to identify vaccine candidates.</title>
        <authorList>
            <person name="Palmieri N."/>
            <person name="Shrestha A."/>
            <person name="Ruttkowski B."/>
            <person name="Beck T."/>
            <person name="Vogl C."/>
            <person name="Tomley F."/>
            <person name="Blake D.P."/>
            <person name="Joachim A."/>
        </authorList>
    </citation>
    <scope>NUCLEOTIDE SEQUENCE [LARGE SCALE GENOMIC DNA]</scope>
    <source>
        <strain evidence="8 9">Wien I</strain>
    </source>
</reference>